<comment type="function">
    <text evidence="8">Ubiquitin-protein hydrolase is involved both in the processing of ubiquitin precursors and of ubiquitinated proteins. This enzyme is a thiol protease that recognizes and hydrolyzes a peptide bond at the C-terminal glycine of ubiquitin.</text>
</comment>
<dbReference type="PRINTS" id="PR00707">
    <property type="entry name" value="UBCTHYDRLASE"/>
</dbReference>
<dbReference type="InterPro" id="IPR036959">
    <property type="entry name" value="Peptidase_C12_UCH_sf"/>
</dbReference>
<dbReference type="InterPro" id="IPR001578">
    <property type="entry name" value="Peptidase_C12_UCH"/>
</dbReference>
<dbReference type="PROSITE" id="PS00140">
    <property type="entry name" value="UCH_1"/>
    <property type="match status" value="1"/>
</dbReference>
<feature type="active site" description="Nucleophile" evidence="10">
    <location>
        <position position="176"/>
    </location>
</feature>
<dbReference type="Proteomes" id="UP000663838">
    <property type="component" value="Unassembled WGS sequence"/>
</dbReference>
<evidence type="ECO:0000256" key="6">
    <source>
        <dbReference type="ARBA" id="ARBA00022801"/>
    </source>
</evidence>
<dbReference type="Pfam" id="PF01088">
    <property type="entry name" value="Peptidase_C12"/>
    <property type="match status" value="1"/>
</dbReference>
<evidence type="ECO:0000313" key="13">
    <source>
        <dbReference type="EMBL" id="CAF4259844.1"/>
    </source>
</evidence>
<evidence type="ECO:0000313" key="15">
    <source>
        <dbReference type="EMBL" id="CAF4630360.1"/>
    </source>
</evidence>
<dbReference type="SUPFAM" id="SSF54001">
    <property type="entry name" value="Cysteine proteinases"/>
    <property type="match status" value="1"/>
</dbReference>
<reference evidence="15" key="1">
    <citation type="submission" date="2021-02" db="EMBL/GenBank/DDBJ databases">
        <authorList>
            <person name="Nowell W R."/>
        </authorList>
    </citation>
    <scope>NUCLEOTIDE SEQUENCE</scope>
</reference>
<dbReference type="Proteomes" id="UP000663851">
    <property type="component" value="Unassembled WGS sequence"/>
</dbReference>
<dbReference type="Gene3D" id="3.40.532.10">
    <property type="entry name" value="Peptidase C12, ubiquitin carboxyl-terminal hydrolase"/>
    <property type="match status" value="1"/>
</dbReference>
<proteinExistence type="inferred from homology"/>
<evidence type="ECO:0000256" key="4">
    <source>
        <dbReference type="ARBA" id="ARBA00022670"/>
    </source>
</evidence>
<evidence type="ECO:0000256" key="8">
    <source>
        <dbReference type="ARBA" id="ARBA00055560"/>
    </source>
</evidence>
<feature type="active site" description="Proton donor" evidence="10">
    <location>
        <position position="250"/>
    </location>
</feature>
<keyword evidence="5 10" id="KW-0833">Ubl conjugation pathway</keyword>
<dbReference type="EMBL" id="CAJOBO010000620">
    <property type="protein sequence ID" value="CAF4259844.1"/>
    <property type="molecule type" value="Genomic_DNA"/>
</dbReference>
<keyword evidence="7 10" id="KW-0788">Thiol protease</keyword>
<evidence type="ECO:0000313" key="16">
    <source>
        <dbReference type="Proteomes" id="UP000663838"/>
    </source>
</evidence>
<dbReference type="Proteomes" id="UP000663848">
    <property type="component" value="Unassembled WGS sequence"/>
</dbReference>
<evidence type="ECO:0000256" key="10">
    <source>
        <dbReference type="PROSITE-ProRule" id="PRU01393"/>
    </source>
</evidence>
<protein>
    <recommendedName>
        <fullName evidence="9 11">Ubiquitin carboxyl-terminal hydrolase</fullName>
        <ecNumber evidence="3 11">3.4.19.12</ecNumber>
    </recommendedName>
</protein>
<dbReference type="InterPro" id="IPR057254">
    <property type="entry name" value="UCH_AS"/>
</dbReference>
<evidence type="ECO:0000256" key="2">
    <source>
        <dbReference type="ARBA" id="ARBA00009326"/>
    </source>
</evidence>
<dbReference type="PROSITE" id="PS52048">
    <property type="entry name" value="UCH_DOMAIN"/>
    <property type="match status" value="1"/>
</dbReference>
<evidence type="ECO:0000256" key="11">
    <source>
        <dbReference type="RuleBase" id="RU361215"/>
    </source>
</evidence>
<comment type="catalytic activity">
    <reaction evidence="1 10 11">
        <text>Thiol-dependent hydrolysis of ester, thioester, amide, peptide and isopeptide bonds formed by the C-terminal Gly of ubiquitin (a 76-residue protein attached to proteins as an intracellular targeting signal).</text>
        <dbReference type="EC" id="3.4.19.12"/>
    </reaction>
</comment>
<evidence type="ECO:0000259" key="12">
    <source>
        <dbReference type="PROSITE" id="PS52048"/>
    </source>
</evidence>
<dbReference type="PANTHER" id="PTHR10589:SF17">
    <property type="entry name" value="UBIQUITIN CARBOXYL-TERMINAL HYDROLASE"/>
    <property type="match status" value="1"/>
</dbReference>
<evidence type="ECO:0000256" key="1">
    <source>
        <dbReference type="ARBA" id="ARBA00000707"/>
    </source>
</evidence>
<dbReference type="PANTHER" id="PTHR10589">
    <property type="entry name" value="UBIQUITIN CARBOXYL-TERMINAL HYDROLASE"/>
    <property type="match status" value="1"/>
</dbReference>
<sequence length="317" mass="36189">MLDLGMTLLPFVPVSGKNREKYIYEECGPWPNERIPNERLWMLSDRENIHRMRFISKFLSFEMSAEPEISVAAANAGELNQPKPRWMPLEGNPEVLNKYLQNLGVKNENYEFVEIIGFDEELLAFVPQPVAAVLLIFPITEQHEKNRRKEFDEAASTPPDYSQAIYFLRQSIGNACGSIAVIHSIANNLEKFHLHAHKPLAQFLETTKLMTPEQRAEHLKHALDMATANDTIAEEGESRVIDRDEHVNLHFVCFVNVNNELYELDGRHPHPIKHPVKIRTGDALDLLRSTKDVILKLVEDAGGDIRFSMLALTKMAD</sequence>
<dbReference type="EMBL" id="CAJOBS010000714">
    <property type="protein sequence ID" value="CAF4630360.1"/>
    <property type="molecule type" value="Genomic_DNA"/>
</dbReference>
<dbReference type="CDD" id="cd09616">
    <property type="entry name" value="Peptidase_C12_UCH_L1_L3"/>
    <property type="match status" value="1"/>
</dbReference>
<comment type="similarity">
    <text evidence="2 10 11">Belongs to the peptidase C12 family.</text>
</comment>
<evidence type="ECO:0000256" key="7">
    <source>
        <dbReference type="ARBA" id="ARBA00022807"/>
    </source>
</evidence>
<feature type="domain" description="UCH catalytic" evidence="12">
    <location>
        <begin position="85"/>
        <end position="314"/>
    </location>
</feature>
<evidence type="ECO:0000256" key="5">
    <source>
        <dbReference type="ARBA" id="ARBA00022786"/>
    </source>
</evidence>
<dbReference type="EMBL" id="CAJOBR010000001">
    <property type="protein sequence ID" value="CAF4442370.1"/>
    <property type="molecule type" value="Genomic_DNA"/>
</dbReference>
<keyword evidence="4 10" id="KW-0645">Protease</keyword>
<accession>A0A821E5X7</accession>
<feature type="site" description="Transition state stabilizer" evidence="10">
    <location>
        <position position="170"/>
    </location>
</feature>
<name>A0A821E5X7_9BILA</name>
<evidence type="ECO:0000256" key="9">
    <source>
        <dbReference type="ARBA" id="ARBA00073226"/>
    </source>
</evidence>
<feature type="site" description="Important for enzyme activity" evidence="10">
    <location>
        <position position="265"/>
    </location>
</feature>
<comment type="caution">
    <text evidence="15">The sequence shown here is derived from an EMBL/GenBank/DDBJ whole genome shotgun (WGS) entry which is preliminary data.</text>
</comment>
<keyword evidence="6 10" id="KW-0378">Hydrolase</keyword>
<dbReference type="GO" id="GO:0005737">
    <property type="term" value="C:cytoplasm"/>
    <property type="evidence" value="ECO:0007669"/>
    <property type="project" value="TreeGrafter"/>
</dbReference>
<dbReference type="EC" id="3.4.19.12" evidence="3 11"/>
<dbReference type="GO" id="GO:0006511">
    <property type="term" value="P:ubiquitin-dependent protein catabolic process"/>
    <property type="evidence" value="ECO:0007669"/>
    <property type="project" value="UniProtKB-UniRule"/>
</dbReference>
<dbReference type="GO" id="GO:0004843">
    <property type="term" value="F:cysteine-type deubiquitinase activity"/>
    <property type="evidence" value="ECO:0007669"/>
    <property type="project" value="UniProtKB-UniRule"/>
</dbReference>
<dbReference type="GO" id="GO:0016579">
    <property type="term" value="P:protein deubiquitination"/>
    <property type="evidence" value="ECO:0007669"/>
    <property type="project" value="TreeGrafter"/>
</dbReference>
<dbReference type="AlphaFoldDB" id="A0A821E5X7"/>
<dbReference type="InterPro" id="IPR038765">
    <property type="entry name" value="Papain-like_cys_pep_sf"/>
</dbReference>
<dbReference type="FunFam" id="3.40.532.10:FF:000006">
    <property type="entry name" value="Ubiquitin carboxyl-terminal hydrolase"/>
    <property type="match status" value="1"/>
</dbReference>
<organism evidence="15 16">
    <name type="scientific">Rotaria socialis</name>
    <dbReference type="NCBI Taxonomy" id="392032"/>
    <lineage>
        <taxon>Eukaryota</taxon>
        <taxon>Metazoa</taxon>
        <taxon>Spiralia</taxon>
        <taxon>Gnathifera</taxon>
        <taxon>Rotifera</taxon>
        <taxon>Eurotatoria</taxon>
        <taxon>Bdelloidea</taxon>
        <taxon>Philodinida</taxon>
        <taxon>Philodinidae</taxon>
        <taxon>Rotaria</taxon>
    </lineage>
</organism>
<evidence type="ECO:0000256" key="3">
    <source>
        <dbReference type="ARBA" id="ARBA00012759"/>
    </source>
</evidence>
<evidence type="ECO:0000313" key="14">
    <source>
        <dbReference type="EMBL" id="CAF4442370.1"/>
    </source>
</evidence>
<gene>
    <name evidence="13" type="ORF">HFQ381_LOCUS10983</name>
    <name evidence="14" type="ORF">QYT958_LOCUS22</name>
    <name evidence="15" type="ORF">TOA249_LOCUS12559</name>
</gene>